<proteinExistence type="inferred from homology"/>
<evidence type="ECO:0000256" key="1">
    <source>
        <dbReference type="ARBA" id="ARBA00004202"/>
    </source>
</evidence>
<evidence type="ECO:0000313" key="8">
    <source>
        <dbReference type="Proteomes" id="UP000286050"/>
    </source>
</evidence>
<evidence type="ECO:0000256" key="5">
    <source>
        <dbReference type="ARBA" id="ARBA00022944"/>
    </source>
</evidence>
<dbReference type="GO" id="GO:0047355">
    <property type="term" value="F:CDP-glycerol glycerophosphotransferase activity"/>
    <property type="evidence" value="ECO:0007669"/>
    <property type="project" value="InterPro"/>
</dbReference>
<dbReference type="InterPro" id="IPR043149">
    <property type="entry name" value="TagF_N"/>
</dbReference>
<evidence type="ECO:0000256" key="6">
    <source>
        <dbReference type="ARBA" id="ARBA00023136"/>
    </source>
</evidence>
<dbReference type="PANTHER" id="PTHR37316:SF3">
    <property type="entry name" value="TEICHOIC ACID GLYCEROL-PHOSPHATE TRANSFERASE"/>
    <property type="match status" value="1"/>
</dbReference>
<reference evidence="7 8" key="1">
    <citation type="submission" date="2018-08" db="EMBL/GenBank/DDBJ databases">
        <title>A genome reference for cultivated species of the human gut microbiota.</title>
        <authorList>
            <person name="Zou Y."/>
            <person name="Xue W."/>
            <person name="Luo G."/>
        </authorList>
    </citation>
    <scope>NUCLEOTIDE SEQUENCE [LARGE SCALE GENOMIC DNA]</scope>
    <source>
        <strain evidence="7 8">AM30-5LB</strain>
    </source>
</reference>
<name>A0A414FVI5_9ACTN</name>
<dbReference type="Proteomes" id="UP000286050">
    <property type="component" value="Unassembled WGS sequence"/>
</dbReference>
<evidence type="ECO:0000256" key="2">
    <source>
        <dbReference type="ARBA" id="ARBA00010488"/>
    </source>
</evidence>
<evidence type="ECO:0000313" key="7">
    <source>
        <dbReference type="EMBL" id="RHD55099.1"/>
    </source>
</evidence>
<keyword evidence="3" id="KW-1003">Cell membrane</keyword>
<keyword evidence="5" id="KW-0777">Teichoic acid biosynthesis</keyword>
<dbReference type="InterPro" id="IPR043148">
    <property type="entry name" value="TagF_C"/>
</dbReference>
<organism evidence="7 8">
    <name type="scientific">Collinsella intestinalis</name>
    <dbReference type="NCBI Taxonomy" id="147207"/>
    <lineage>
        <taxon>Bacteria</taxon>
        <taxon>Bacillati</taxon>
        <taxon>Actinomycetota</taxon>
        <taxon>Coriobacteriia</taxon>
        <taxon>Coriobacteriales</taxon>
        <taxon>Coriobacteriaceae</taxon>
        <taxon>Collinsella</taxon>
    </lineage>
</organism>
<evidence type="ECO:0000256" key="4">
    <source>
        <dbReference type="ARBA" id="ARBA00022679"/>
    </source>
</evidence>
<dbReference type="Pfam" id="PF04464">
    <property type="entry name" value="Glyphos_transf"/>
    <property type="match status" value="1"/>
</dbReference>
<comment type="subcellular location">
    <subcellularLocation>
        <location evidence="1">Cell membrane</location>
        <topology evidence="1">Peripheral membrane protein</topology>
    </subcellularLocation>
</comment>
<dbReference type="GO" id="GO:0005886">
    <property type="term" value="C:plasma membrane"/>
    <property type="evidence" value="ECO:0007669"/>
    <property type="project" value="UniProtKB-SubCell"/>
</dbReference>
<dbReference type="AlphaFoldDB" id="A0A414FVI5"/>
<dbReference type="EMBL" id="QSJI01000006">
    <property type="protein sequence ID" value="RHD55099.1"/>
    <property type="molecule type" value="Genomic_DNA"/>
</dbReference>
<comment type="similarity">
    <text evidence="2">Belongs to the CDP-glycerol glycerophosphotransferase family.</text>
</comment>
<dbReference type="GO" id="GO:0019350">
    <property type="term" value="P:teichoic acid biosynthetic process"/>
    <property type="evidence" value="ECO:0007669"/>
    <property type="project" value="UniProtKB-KW"/>
</dbReference>
<accession>A0A414FVI5</accession>
<gene>
    <name evidence="7" type="ORF">DW787_06950</name>
</gene>
<keyword evidence="6" id="KW-0472">Membrane</keyword>
<dbReference type="InterPro" id="IPR007554">
    <property type="entry name" value="Glycerophosphate_synth"/>
</dbReference>
<sequence>MPWTRRGLMTAKTFTRSTGLLDQGARAIKYCGARVISHVAQMACSRFGIEGNTVLFESFLGKRLDCNPKAIYDFLREEYPGKYRFIWVAEKPSDWTDLYDAEDTEVVRFRSADHLKYACIANVLITNSPRSNELPFPKSQLKIQTWHGGGCYKKVGTALNEGAPVNRFITTQQFGQYDYFISSSRFFSQTVARGHYRFAGNLLECGMPRNDRLVNGDEIERRSIRVALGLAESDYFVLFVPTWRDFGDDLPCLDVRGVKRAFERLSGSNAVMAKRGHYFSGRQQGSFDMDLDDYPDMQGLLLAADAVITDYSSVIWDYSFTYRPCFLFAPDLAKYEVDRGFDVDIHEWGFPVCESNEELIAAIDQFDERGFRSAMEIHHAQLGSFEKGRACETVAKIIAAHCFGYGEKE</sequence>
<dbReference type="SUPFAM" id="SSF53756">
    <property type="entry name" value="UDP-Glycosyltransferase/glycogen phosphorylase"/>
    <property type="match status" value="1"/>
</dbReference>
<keyword evidence="4" id="KW-0808">Transferase</keyword>
<dbReference type="Gene3D" id="3.40.50.12580">
    <property type="match status" value="1"/>
</dbReference>
<comment type="caution">
    <text evidence="7">The sequence shown here is derived from an EMBL/GenBank/DDBJ whole genome shotgun (WGS) entry which is preliminary data.</text>
</comment>
<protein>
    <recommendedName>
        <fullName evidence="9">CDP-glycerol:poly(Glycerophosphate) glycerophosphotransferase</fullName>
    </recommendedName>
</protein>
<dbReference type="PANTHER" id="PTHR37316">
    <property type="entry name" value="TEICHOIC ACID GLYCEROL-PHOSPHATE PRIMASE"/>
    <property type="match status" value="1"/>
</dbReference>
<dbReference type="InterPro" id="IPR051612">
    <property type="entry name" value="Teichoic_Acid_Biosynth"/>
</dbReference>
<dbReference type="Gene3D" id="3.40.50.11820">
    <property type="match status" value="1"/>
</dbReference>
<evidence type="ECO:0008006" key="9">
    <source>
        <dbReference type="Google" id="ProtNLM"/>
    </source>
</evidence>
<evidence type="ECO:0000256" key="3">
    <source>
        <dbReference type="ARBA" id="ARBA00022475"/>
    </source>
</evidence>